<comment type="similarity">
    <text evidence="1">Belongs to the helicase family.</text>
</comment>
<dbReference type="EC" id="5.6.2.3" evidence="1"/>
<dbReference type="InterPro" id="IPR051055">
    <property type="entry name" value="PIF1_helicase"/>
</dbReference>
<evidence type="ECO:0000313" key="4">
    <source>
        <dbReference type="Proteomes" id="UP000663879"/>
    </source>
</evidence>
<dbReference type="InterPro" id="IPR010285">
    <property type="entry name" value="DNA_helicase_pif1-like_DEAD"/>
</dbReference>
<dbReference type="OrthoDB" id="2428936at2759"/>
<dbReference type="Pfam" id="PF05970">
    <property type="entry name" value="PIF1"/>
    <property type="match status" value="1"/>
</dbReference>
<dbReference type="GO" id="GO:0000723">
    <property type="term" value="P:telomere maintenance"/>
    <property type="evidence" value="ECO:0007669"/>
    <property type="project" value="InterPro"/>
</dbReference>
<proteinExistence type="inferred from homology"/>
<feature type="non-terminal residue" evidence="3">
    <location>
        <position position="1"/>
    </location>
</feature>
<dbReference type="GO" id="GO:0005524">
    <property type="term" value="F:ATP binding"/>
    <property type="evidence" value="ECO:0007669"/>
    <property type="project" value="UniProtKB-KW"/>
</dbReference>
<comment type="caution">
    <text evidence="3">The sequence shown here is derived from an EMBL/GenBank/DDBJ whole genome shotgun (WGS) entry which is preliminary data.</text>
</comment>
<accession>A0A814GMU4</accession>
<keyword evidence="1" id="KW-0233">DNA recombination</keyword>
<name>A0A814GMU4_9BILA</name>
<evidence type="ECO:0000259" key="2">
    <source>
        <dbReference type="Pfam" id="PF05970"/>
    </source>
</evidence>
<protein>
    <recommendedName>
        <fullName evidence="1">ATP-dependent DNA helicase</fullName>
        <ecNumber evidence="1">5.6.2.3</ecNumber>
    </recommendedName>
</protein>
<dbReference type="GO" id="GO:0016787">
    <property type="term" value="F:hydrolase activity"/>
    <property type="evidence" value="ECO:0007669"/>
    <property type="project" value="UniProtKB-KW"/>
</dbReference>
<organism evidence="3 4">
    <name type="scientific">Brachionus calyciflorus</name>
    <dbReference type="NCBI Taxonomy" id="104777"/>
    <lineage>
        <taxon>Eukaryota</taxon>
        <taxon>Metazoa</taxon>
        <taxon>Spiralia</taxon>
        <taxon>Gnathifera</taxon>
        <taxon>Rotifera</taxon>
        <taxon>Eurotatoria</taxon>
        <taxon>Monogononta</taxon>
        <taxon>Pseudotrocha</taxon>
        <taxon>Ploima</taxon>
        <taxon>Brachionidae</taxon>
        <taxon>Brachionus</taxon>
    </lineage>
</organism>
<evidence type="ECO:0000313" key="3">
    <source>
        <dbReference type="EMBL" id="CAF0998397.1"/>
    </source>
</evidence>
<keyword evidence="1" id="KW-0547">Nucleotide-binding</keyword>
<sequence length="942" mass="110594">IFGKVDHYWSRIECQNRGSLHAHILLWIKNVDKDLVSAELPRGNDDQSIILRNLVKKYQIHKCVDRRCFRSKKRFFKKCKYGFPYDLCDQDHIDDNFKYYYKRTKNEDRDVGPYNKMLLMLWEGLVNVQYCTKRGLEQYLVKYISKVEPTFGAKEVKKDTNEITKYFDLRIVSSVEAVAFVFGHHFVQSNIKVSFIPTSLPNEEFLKKKDELMELDEEDKNIFKDSLYDHYLNRPINHKTNSLTFFDYHQQYQIYLKDSKTMIPTSRLSKILNDLKGNNIVIRKNPIITRSNYFDETDGEIYFYQKLLYNVPFRDFKELLSVANQTMTYKEECIIRNIIKISNDSEPTIEFLTVNHLKDPKIILDLNNHYHRNYISENCEQAKTDEIIFNDSQIYIEDQTNNDQEIMINEIQIYDNIHESFEQGSLLKLDLNLPRKIEELASAYEILTKCQKKIVDSIKNREDQQNLFFIFGAAGTGKSFLIKYINDYYILKNYDVKKLATTGLAARSINGETVHSFFAIDTELDINLEFESSKWHRIKNCEIVIVDEVSMLNDKLLDRINEVLQVVTKQSTRFGGKSLIFFGDLFQLPAISTISLPVNQLYETELFTSNFFPFLLETNVRQKNDIDFQNFLNNCRIGRLKKTDIEYISKIICGLGHPITNECMDLNQKINLSSLHAQRNDLINKLTKKKSSDSKVIISKDIDYFGNLLNDHNIMIINNRKGSLEHKLEVYPECTYINHSENVLLLKLEDGSIKTIPRLKQRIVLHKSSQVFYRIQFPILNASVLTIHKVQGLTIKKCHTSIDNTIFSEGQAYVALSRVQNAKSLHLKRFIVDAIKVDENVERLWEYIKEKVRMKNFQVHHNHTKNFQLPSTIIEVDVKNESQNSQPKNNTKMIKENNPFFTKDNSLNIEGTINYFIKSKELSIKNFELDDHLLNYSIRNKL</sequence>
<comment type="cofactor">
    <cofactor evidence="1">
        <name>Mg(2+)</name>
        <dbReference type="ChEBI" id="CHEBI:18420"/>
    </cofactor>
</comment>
<dbReference type="EMBL" id="CAJNOC010003804">
    <property type="protein sequence ID" value="CAF0998397.1"/>
    <property type="molecule type" value="Genomic_DNA"/>
</dbReference>
<keyword evidence="4" id="KW-1185">Reference proteome</keyword>
<dbReference type="GO" id="GO:0043139">
    <property type="term" value="F:5'-3' DNA helicase activity"/>
    <property type="evidence" value="ECO:0007669"/>
    <property type="project" value="UniProtKB-EC"/>
</dbReference>
<dbReference type="InterPro" id="IPR027417">
    <property type="entry name" value="P-loop_NTPase"/>
</dbReference>
<reference evidence="3" key="1">
    <citation type="submission" date="2021-02" db="EMBL/GenBank/DDBJ databases">
        <authorList>
            <person name="Nowell W R."/>
        </authorList>
    </citation>
    <scope>NUCLEOTIDE SEQUENCE</scope>
    <source>
        <strain evidence="3">Ploen Becks lab</strain>
    </source>
</reference>
<comment type="catalytic activity">
    <reaction evidence="1">
        <text>ATP + H2O = ADP + phosphate + H(+)</text>
        <dbReference type="Rhea" id="RHEA:13065"/>
        <dbReference type="ChEBI" id="CHEBI:15377"/>
        <dbReference type="ChEBI" id="CHEBI:15378"/>
        <dbReference type="ChEBI" id="CHEBI:30616"/>
        <dbReference type="ChEBI" id="CHEBI:43474"/>
        <dbReference type="ChEBI" id="CHEBI:456216"/>
        <dbReference type="EC" id="5.6.2.3"/>
    </reaction>
</comment>
<keyword evidence="1" id="KW-0234">DNA repair</keyword>
<dbReference type="Gene3D" id="3.40.50.300">
    <property type="entry name" value="P-loop containing nucleotide triphosphate hydrolases"/>
    <property type="match status" value="1"/>
</dbReference>
<dbReference type="Proteomes" id="UP000663879">
    <property type="component" value="Unassembled WGS sequence"/>
</dbReference>
<dbReference type="AlphaFoldDB" id="A0A814GMU4"/>
<keyword evidence="1" id="KW-0378">Hydrolase</keyword>
<feature type="domain" description="DNA helicase Pif1-like DEAD-box helicase" evidence="2">
    <location>
        <begin position="447"/>
        <end position="641"/>
    </location>
</feature>
<keyword evidence="1" id="KW-0067">ATP-binding</keyword>
<dbReference type="GO" id="GO:0006281">
    <property type="term" value="P:DNA repair"/>
    <property type="evidence" value="ECO:0007669"/>
    <property type="project" value="UniProtKB-KW"/>
</dbReference>
<evidence type="ECO:0000256" key="1">
    <source>
        <dbReference type="RuleBase" id="RU363044"/>
    </source>
</evidence>
<dbReference type="SUPFAM" id="SSF52540">
    <property type="entry name" value="P-loop containing nucleoside triphosphate hydrolases"/>
    <property type="match status" value="2"/>
</dbReference>
<dbReference type="PANTHER" id="PTHR47642">
    <property type="entry name" value="ATP-DEPENDENT DNA HELICASE"/>
    <property type="match status" value="1"/>
</dbReference>
<dbReference type="GO" id="GO:0006310">
    <property type="term" value="P:DNA recombination"/>
    <property type="evidence" value="ECO:0007669"/>
    <property type="project" value="UniProtKB-KW"/>
</dbReference>
<gene>
    <name evidence="3" type="ORF">OXX778_LOCUS16274</name>
</gene>
<keyword evidence="1" id="KW-0347">Helicase</keyword>
<keyword evidence="1" id="KW-0227">DNA damage</keyword>